<keyword evidence="1" id="KW-0472">Membrane</keyword>
<keyword evidence="1" id="KW-1133">Transmembrane helix</keyword>
<gene>
    <name evidence="2" type="ORF">GFN93_12055</name>
</gene>
<feature type="transmembrane region" description="Helical" evidence="1">
    <location>
        <begin position="59"/>
        <end position="80"/>
    </location>
</feature>
<keyword evidence="3" id="KW-1185">Reference proteome</keyword>
<dbReference type="EMBL" id="WIRE01000001">
    <property type="protein sequence ID" value="MQX53985.1"/>
    <property type="molecule type" value="Genomic_DNA"/>
</dbReference>
<evidence type="ECO:0000313" key="3">
    <source>
        <dbReference type="Proteomes" id="UP000469421"/>
    </source>
</evidence>
<comment type="caution">
    <text evidence="2">The sequence shown here is derived from an EMBL/GenBank/DDBJ whole genome shotgun (WGS) entry which is preliminary data.</text>
</comment>
<evidence type="ECO:0000256" key="1">
    <source>
        <dbReference type="SAM" id="Phobius"/>
    </source>
</evidence>
<feature type="transmembrane region" description="Helical" evidence="1">
    <location>
        <begin position="86"/>
        <end position="107"/>
    </location>
</feature>
<dbReference type="NCBIfam" id="NF006751">
    <property type="entry name" value="PRK09272.1-4"/>
    <property type="match status" value="1"/>
</dbReference>
<name>A0A6N7LXZ3_9GAMM</name>
<evidence type="ECO:0000313" key="2">
    <source>
        <dbReference type="EMBL" id="MQX53985.1"/>
    </source>
</evidence>
<feature type="transmembrane region" description="Helical" evidence="1">
    <location>
        <begin position="28"/>
        <end position="47"/>
    </location>
</feature>
<reference evidence="2 3" key="1">
    <citation type="submission" date="2019-10" db="EMBL/GenBank/DDBJ databases">
        <title>Alcanivorax sp.PA15-N-34 draft genome sequence.</title>
        <authorList>
            <person name="Liao X."/>
            <person name="Shao Z."/>
        </authorList>
    </citation>
    <scope>NUCLEOTIDE SEQUENCE [LARGE SCALE GENOMIC DNA]</scope>
    <source>
        <strain evidence="2 3">PA15-N-34</strain>
    </source>
</reference>
<accession>A0A6N7LXZ3</accession>
<evidence type="ECO:0008006" key="4">
    <source>
        <dbReference type="Google" id="ProtNLM"/>
    </source>
</evidence>
<keyword evidence="1" id="KW-0812">Transmembrane</keyword>
<organism evidence="2 3">
    <name type="scientific">Alcanivorax sediminis</name>
    <dbReference type="NCBI Taxonomy" id="2663008"/>
    <lineage>
        <taxon>Bacteria</taxon>
        <taxon>Pseudomonadati</taxon>
        <taxon>Pseudomonadota</taxon>
        <taxon>Gammaproteobacteria</taxon>
        <taxon>Oceanospirillales</taxon>
        <taxon>Alcanivoracaceae</taxon>
        <taxon>Alcanivorax</taxon>
    </lineage>
</organism>
<proteinExistence type="predicted"/>
<sequence>MPLYLKYLITAAIVVAVSEIARHSDRAGALIASLPMVTLLAMFWLYMDNQPQDKIANHAWYTFWYVIPTLPMFALFPMMISRWGFWLAMAGAVLLTIVCFLVFALVVRSFGISLM</sequence>
<dbReference type="RefSeq" id="WP_153501314.1">
    <property type="nucleotide sequence ID" value="NZ_JBMZXE010000155.1"/>
</dbReference>
<dbReference type="AlphaFoldDB" id="A0A6N7LXZ3"/>
<dbReference type="Proteomes" id="UP000469421">
    <property type="component" value="Unassembled WGS sequence"/>
</dbReference>
<protein>
    <recommendedName>
        <fullName evidence="4">DUF3147 family protein</fullName>
    </recommendedName>
</protein>